<reference evidence="2" key="1">
    <citation type="submission" date="2020-07" db="EMBL/GenBank/DDBJ databases">
        <authorList>
            <person name="Ferguson B K."/>
        </authorList>
    </citation>
    <scope>NUCLEOTIDE SEQUENCE</scope>
    <source>
        <strain evidence="2">L06</strain>
    </source>
</reference>
<proteinExistence type="predicted"/>
<dbReference type="InterPro" id="IPR043128">
    <property type="entry name" value="Rev_trsase/Diguanyl_cyclase"/>
</dbReference>
<dbReference type="Gene3D" id="3.30.70.270">
    <property type="match status" value="1"/>
</dbReference>
<dbReference type="InterPro" id="IPR053134">
    <property type="entry name" value="RNA-dir_DNA_polymerase"/>
</dbReference>
<dbReference type="GO" id="GO:0071897">
    <property type="term" value="P:DNA biosynthetic process"/>
    <property type="evidence" value="ECO:0007669"/>
    <property type="project" value="UniProtKB-ARBA"/>
</dbReference>
<dbReference type="PANTHER" id="PTHR24559">
    <property type="entry name" value="TRANSPOSON TY3-I GAG-POL POLYPROTEIN"/>
    <property type="match status" value="1"/>
</dbReference>
<sequence length="164" mass="18806">MWRPCGDYRRLNDRTIPDKYPVRCLDDFAADLAGKKYFSTIDLVRAFNQIPVADEDIAKTAIITPFGLFEFKQMTFGMRNAAQTFQRFVDEITRNLPFVYAYIDNLQIASESEEEHETHLQKIFQVLKDNGLVINVHKTILGEQQVEFLGHHVSAEGIKPLALG</sequence>
<dbReference type="PANTHER" id="PTHR24559:SF444">
    <property type="entry name" value="REVERSE TRANSCRIPTASE DOMAIN-CONTAINING PROTEIN"/>
    <property type="match status" value="1"/>
</dbReference>
<evidence type="ECO:0000313" key="2">
    <source>
        <dbReference type="EMBL" id="CAD1540657.1"/>
    </source>
</evidence>
<dbReference type="CDD" id="cd01647">
    <property type="entry name" value="RT_LTR"/>
    <property type="match status" value="1"/>
</dbReference>
<dbReference type="InterPro" id="IPR000477">
    <property type="entry name" value="RT_dom"/>
</dbReference>
<accession>A0A6V7IMR7</accession>
<gene>
    <name evidence="2" type="ORF">BBRV_LOCUS28805</name>
</gene>
<dbReference type="Gene3D" id="3.10.10.10">
    <property type="entry name" value="HIV Type 1 Reverse Transcriptase, subunit A, domain 1"/>
    <property type="match status" value="1"/>
</dbReference>
<dbReference type="EMBL" id="CADCXW020000008">
    <property type="protein sequence ID" value="CAD1540657.1"/>
    <property type="molecule type" value="Genomic_DNA"/>
</dbReference>
<dbReference type="Pfam" id="PF00078">
    <property type="entry name" value="RVT_1"/>
    <property type="match status" value="1"/>
</dbReference>
<evidence type="ECO:0000259" key="1">
    <source>
        <dbReference type="PROSITE" id="PS50878"/>
    </source>
</evidence>
<organism evidence="2">
    <name type="scientific">Bracon brevicornis</name>
    <dbReference type="NCBI Taxonomy" id="1563983"/>
    <lineage>
        <taxon>Eukaryota</taxon>
        <taxon>Metazoa</taxon>
        <taxon>Ecdysozoa</taxon>
        <taxon>Arthropoda</taxon>
        <taxon>Hexapoda</taxon>
        <taxon>Insecta</taxon>
        <taxon>Pterygota</taxon>
        <taxon>Neoptera</taxon>
        <taxon>Endopterygota</taxon>
        <taxon>Hymenoptera</taxon>
        <taxon>Apocrita</taxon>
        <taxon>Ichneumonoidea</taxon>
        <taxon>Braconidae</taxon>
        <taxon>Braconinae</taxon>
        <taxon>Bracon</taxon>
    </lineage>
</organism>
<feature type="domain" description="Reverse transcriptase" evidence="1">
    <location>
        <begin position="1"/>
        <end position="153"/>
    </location>
</feature>
<protein>
    <recommendedName>
        <fullName evidence="1">Reverse transcriptase domain-containing protein</fullName>
    </recommendedName>
</protein>
<dbReference type="SUPFAM" id="SSF56672">
    <property type="entry name" value="DNA/RNA polymerases"/>
    <property type="match status" value="1"/>
</dbReference>
<dbReference type="InterPro" id="IPR043502">
    <property type="entry name" value="DNA/RNA_pol_sf"/>
</dbReference>
<dbReference type="AlphaFoldDB" id="A0A6V7IMR7"/>
<dbReference type="PROSITE" id="PS50878">
    <property type="entry name" value="RT_POL"/>
    <property type="match status" value="1"/>
</dbReference>
<name>A0A6V7IMR7_9HYME</name>